<dbReference type="PANTHER" id="PTHR43591:SF24">
    <property type="entry name" value="2-METHOXY-6-POLYPRENYL-1,4-BENZOQUINOL METHYLASE, MITOCHONDRIAL"/>
    <property type="match status" value="1"/>
</dbReference>
<keyword evidence="3 5" id="KW-0808">Transferase</keyword>
<comment type="catalytic activity">
    <reaction evidence="5">
        <text>a 2-demethylmenaquinol + S-adenosyl-L-methionine = a menaquinol + S-adenosyl-L-homocysteine + H(+)</text>
        <dbReference type="Rhea" id="RHEA:42640"/>
        <dbReference type="Rhea" id="RHEA-COMP:9539"/>
        <dbReference type="Rhea" id="RHEA-COMP:9563"/>
        <dbReference type="ChEBI" id="CHEBI:15378"/>
        <dbReference type="ChEBI" id="CHEBI:18151"/>
        <dbReference type="ChEBI" id="CHEBI:55437"/>
        <dbReference type="ChEBI" id="CHEBI:57856"/>
        <dbReference type="ChEBI" id="CHEBI:59789"/>
        <dbReference type="EC" id="2.1.1.163"/>
    </reaction>
</comment>
<dbReference type="CDD" id="cd02440">
    <property type="entry name" value="AdoMet_MTases"/>
    <property type="match status" value="1"/>
</dbReference>
<dbReference type="Pfam" id="PF01209">
    <property type="entry name" value="Ubie_methyltran"/>
    <property type="match status" value="1"/>
</dbReference>
<dbReference type="PROSITE" id="PS01183">
    <property type="entry name" value="UBIE_1"/>
    <property type="match status" value="1"/>
</dbReference>
<evidence type="ECO:0000313" key="7">
    <source>
        <dbReference type="Proteomes" id="UP000443582"/>
    </source>
</evidence>
<keyword evidence="4 5" id="KW-0949">S-adenosyl-L-methionine</keyword>
<feature type="binding site" evidence="5">
    <location>
        <position position="62"/>
    </location>
    <ligand>
        <name>S-adenosyl-L-methionine</name>
        <dbReference type="ChEBI" id="CHEBI:59789"/>
    </ligand>
</feature>
<dbReference type="PROSITE" id="PS51608">
    <property type="entry name" value="SAM_MT_UBIE"/>
    <property type="match status" value="1"/>
</dbReference>
<keyword evidence="2 5" id="KW-0489">Methyltransferase</keyword>
<comment type="pathway">
    <text evidence="5">Quinol/quinone metabolism; menaquinone biosynthesis; menaquinol from 1,4-dihydroxy-2-naphthoate: step 2/2.</text>
</comment>
<dbReference type="EC" id="2.1.1.163" evidence="5"/>
<dbReference type="InterPro" id="IPR004033">
    <property type="entry name" value="UbiE/COQ5_MeTrFase"/>
</dbReference>
<organism evidence="6 7">
    <name type="scientific">Halobacteriovorax vibrionivorans</name>
    <dbReference type="NCBI Taxonomy" id="2152716"/>
    <lineage>
        <taxon>Bacteria</taxon>
        <taxon>Pseudomonadati</taxon>
        <taxon>Bdellovibrionota</taxon>
        <taxon>Bacteriovoracia</taxon>
        <taxon>Bacteriovoracales</taxon>
        <taxon>Halobacteriovoraceae</taxon>
        <taxon>Halobacteriovorax</taxon>
    </lineage>
</organism>
<gene>
    <name evidence="6" type="primary">ubiE</name>
    <name evidence="5" type="synonym">menG</name>
    <name evidence="6" type="ORF">DAY19_11285</name>
</gene>
<sequence length="237" mass="26892">MSNKELANRKTKSFEIFDKIAGTYDLLNHILSFGVDIYWRKIVIANLPKKEKLQCLDLACGTGDLTIALARAKNVESVTGIDLSKGMIEIGKKKITNKKLDNVAKMQIGDGVEIPAADETFDVTSVSFGIRNFPDYKTSLRNMYRVIRPGGRSFILEFSIPKNALFRGIYFFYFRYLLPFVGNLISKHKDAYTYLNQTVEDFPYGQEFADEMTKAGFKNVRFIPLTFGIATLYIGDK</sequence>
<protein>
    <recommendedName>
        <fullName evidence="5">Demethylmenaquinone methyltransferase</fullName>
        <ecNumber evidence="5">2.1.1.163</ecNumber>
    </recommendedName>
</protein>
<name>A0ABY0IC69_9BACT</name>
<comment type="similarity">
    <text evidence="5">Belongs to the class I-like SAM-binding methyltransferase superfamily. MenG/UbiE family.</text>
</comment>
<dbReference type="RefSeq" id="WP_115362497.1">
    <property type="nucleotide sequence ID" value="NZ_QDKL01000003.1"/>
</dbReference>
<dbReference type="PANTHER" id="PTHR43591">
    <property type="entry name" value="METHYLTRANSFERASE"/>
    <property type="match status" value="1"/>
</dbReference>
<dbReference type="GO" id="GO:0008168">
    <property type="term" value="F:methyltransferase activity"/>
    <property type="evidence" value="ECO:0007669"/>
    <property type="project" value="UniProtKB-KW"/>
</dbReference>
<evidence type="ECO:0000313" key="6">
    <source>
        <dbReference type="EMBL" id="RZF20561.1"/>
    </source>
</evidence>
<dbReference type="HAMAP" id="MF_01813">
    <property type="entry name" value="MenG_UbiE_methyltr"/>
    <property type="match status" value="1"/>
</dbReference>
<evidence type="ECO:0000256" key="2">
    <source>
        <dbReference type="ARBA" id="ARBA00022603"/>
    </source>
</evidence>
<evidence type="ECO:0000256" key="3">
    <source>
        <dbReference type="ARBA" id="ARBA00022679"/>
    </source>
</evidence>
<comment type="caution">
    <text evidence="6">The sequence shown here is derived from an EMBL/GenBank/DDBJ whole genome shotgun (WGS) entry which is preliminary data.</text>
</comment>
<dbReference type="Proteomes" id="UP000443582">
    <property type="component" value="Unassembled WGS sequence"/>
</dbReference>
<keyword evidence="1 5" id="KW-0474">Menaquinone biosynthesis</keyword>
<feature type="binding site" evidence="5">
    <location>
        <position position="127"/>
    </location>
    <ligand>
        <name>S-adenosyl-L-methionine</name>
        <dbReference type="ChEBI" id="CHEBI:59789"/>
    </ligand>
</feature>
<feature type="binding site" evidence="5">
    <location>
        <position position="82"/>
    </location>
    <ligand>
        <name>S-adenosyl-L-methionine</name>
        <dbReference type="ChEBI" id="CHEBI:59789"/>
    </ligand>
</feature>
<evidence type="ECO:0000256" key="1">
    <source>
        <dbReference type="ARBA" id="ARBA00022428"/>
    </source>
</evidence>
<accession>A0ABY0IC69</accession>
<dbReference type="SUPFAM" id="SSF53335">
    <property type="entry name" value="S-adenosyl-L-methionine-dependent methyltransferases"/>
    <property type="match status" value="1"/>
</dbReference>
<dbReference type="InterPro" id="IPR023576">
    <property type="entry name" value="UbiE/COQ5_MeTrFase_CS"/>
</dbReference>
<feature type="binding site" evidence="5">
    <location>
        <begin position="110"/>
        <end position="111"/>
    </location>
    <ligand>
        <name>S-adenosyl-L-methionine</name>
        <dbReference type="ChEBI" id="CHEBI:59789"/>
    </ligand>
</feature>
<dbReference type="Gene3D" id="3.40.50.150">
    <property type="entry name" value="Vaccinia Virus protein VP39"/>
    <property type="match status" value="1"/>
</dbReference>
<reference evidence="7" key="1">
    <citation type="journal article" date="2019" name="Int. J. Syst. Evol. Microbiol.">
        <title>Halobacteriovorax valvorus sp. nov., a novel prokaryotic predator isolated from coastal seawater of China.</title>
        <authorList>
            <person name="Chen M.-X."/>
        </authorList>
    </citation>
    <scope>NUCLEOTIDE SEQUENCE [LARGE SCALE GENOMIC DNA]</scope>
    <source>
        <strain evidence="7">BL9</strain>
    </source>
</reference>
<evidence type="ECO:0000256" key="4">
    <source>
        <dbReference type="ARBA" id="ARBA00022691"/>
    </source>
</evidence>
<comment type="function">
    <text evidence="5">Methyltransferase required for the conversion of demethylmenaquinol (DMKH2) to menaquinol (MKH2).</text>
</comment>
<proteinExistence type="inferred from homology"/>
<dbReference type="NCBIfam" id="NF001244">
    <property type="entry name" value="PRK00216.1-5"/>
    <property type="match status" value="1"/>
</dbReference>
<dbReference type="GO" id="GO:0032259">
    <property type="term" value="P:methylation"/>
    <property type="evidence" value="ECO:0007669"/>
    <property type="project" value="UniProtKB-KW"/>
</dbReference>
<evidence type="ECO:0000256" key="5">
    <source>
        <dbReference type="HAMAP-Rule" id="MF_01813"/>
    </source>
</evidence>
<keyword evidence="7" id="KW-1185">Reference proteome</keyword>
<dbReference type="InterPro" id="IPR029063">
    <property type="entry name" value="SAM-dependent_MTases_sf"/>
</dbReference>
<dbReference type="EMBL" id="QDKL01000003">
    <property type="protein sequence ID" value="RZF20561.1"/>
    <property type="molecule type" value="Genomic_DNA"/>
</dbReference>
<dbReference type="NCBIfam" id="TIGR01934">
    <property type="entry name" value="MenG_MenH_UbiE"/>
    <property type="match status" value="1"/>
</dbReference>